<dbReference type="Proteomes" id="UP000276741">
    <property type="component" value="Chromosome"/>
</dbReference>
<proteinExistence type="predicted"/>
<accession>A0A348B0J6</accession>
<reference evidence="2" key="4">
    <citation type="submission" date="2020-09" db="EMBL/GenBank/DDBJ databases">
        <authorList>
            <person name="Sun Q."/>
            <person name="Ohkuma M."/>
        </authorList>
    </citation>
    <scope>NUCLEOTIDE SEQUENCE</scope>
    <source>
        <strain evidence="2">JCM 31740</strain>
    </source>
</reference>
<keyword evidence="3" id="KW-1185">Reference proteome</keyword>
<reference evidence="1" key="3">
    <citation type="journal article" date="2019" name="BMC Res. Notes">
        <title>Complete genome sequence of the Sulfodiicoccus acidiphilus strain HS-1T, the first crenarchaeon that lacks polB3, isolated from an acidic hot spring in Ohwaku-dani, Hakone, Japan.</title>
        <authorList>
            <person name="Sakai H.D."/>
            <person name="Kurosawa N."/>
        </authorList>
    </citation>
    <scope>NUCLEOTIDE SEQUENCE</scope>
    <source>
        <strain evidence="1">HS-1</strain>
    </source>
</reference>
<gene>
    <name evidence="2" type="ORF">GCM10007116_00590</name>
    <name evidence="1" type="ORF">HS1genome_0087</name>
</gene>
<dbReference type="EMBL" id="BMQS01000001">
    <property type="protein sequence ID" value="GGT86524.1"/>
    <property type="molecule type" value="Genomic_DNA"/>
</dbReference>
<evidence type="ECO:0000313" key="3">
    <source>
        <dbReference type="Proteomes" id="UP000276741"/>
    </source>
</evidence>
<dbReference type="EMBL" id="AP018553">
    <property type="protein sequence ID" value="BBD71698.1"/>
    <property type="molecule type" value="Genomic_DNA"/>
</dbReference>
<dbReference type="KEGG" id="sacd:HS1genome_0087"/>
<reference evidence="3" key="2">
    <citation type="submission" date="2018-04" db="EMBL/GenBank/DDBJ databases">
        <title>Complete genome sequence of Sulfodiicoccus acidiphilus strain HS-1.</title>
        <authorList>
            <person name="Sakai H.D."/>
            <person name="Kurosawa N."/>
        </authorList>
    </citation>
    <scope>NUCLEOTIDE SEQUENCE [LARGE SCALE GENOMIC DNA]</scope>
    <source>
        <strain evidence="3">HS-1</strain>
    </source>
</reference>
<evidence type="ECO:0000313" key="1">
    <source>
        <dbReference type="EMBL" id="BBD71698.1"/>
    </source>
</evidence>
<organism evidence="1 3">
    <name type="scientific">Sulfodiicoccus acidiphilus</name>
    <dbReference type="NCBI Taxonomy" id="1670455"/>
    <lineage>
        <taxon>Archaea</taxon>
        <taxon>Thermoproteota</taxon>
        <taxon>Thermoprotei</taxon>
        <taxon>Sulfolobales</taxon>
        <taxon>Sulfolobaceae</taxon>
        <taxon>Sulfodiicoccus</taxon>
    </lineage>
</organism>
<dbReference type="Proteomes" id="UP000616143">
    <property type="component" value="Unassembled WGS sequence"/>
</dbReference>
<name>A0A348B0J6_9CREN</name>
<protein>
    <submittedName>
        <fullName evidence="1">Uncharacterized protein</fullName>
    </submittedName>
</protein>
<sequence length="115" mass="13142">MKSGLYSYLTGTKQVKTMIRLDSLKAKRILMGDPKAFEVYQKIIAEEPLFSGKTEKIKVALAFYLKCSVLSEREKLKELLRLIGVNESYFRGVLSSVPYPVKCELIERTSQLFKA</sequence>
<dbReference type="AlphaFoldDB" id="A0A348B0J6"/>
<evidence type="ECO:0000313" key="2">
    <source>
        <dbReference type="EMBL" id="GGT86524.1"/>
    </source>
</evidence>
<reference evidence="2" key="1">
    <citation type="journal article" date="2014" name="Int. J. Syst. Evol. Microbiol.">
        <title>Complete genome sequence of Corynebacterium casei LMG S-19264T (=DSM 44701T), isolated from a smear-ripened cheese.</title>
        <authorList>
            <consortium name="US DOE Joint Genome Institute (JGI-PGF)"/>
            <person name="Walter F."/>
            <person name="Albersmeier A."/>
            <person name="Kalinowski J."/>
            <person name="Ruckert C."/>
        </authorList>
    </citation>
    <scope>NUCLEOTIDE SEQUENCE</scope>
    <source>
        <strain evidence="2">JCM 31740</strain>
    </source>
</reference>